<reference evidence="1 2" key="1">
    <citation type="submission" date="2024-02" db="EMBL/GenBank/DDBJ databases">
        <title>Genome sequence of Aquincola sp. MAHUQ-54.</title>
        <authorList>
            <person name="Huq M.A."/>
        </authorList>
    </citation>
    <scope>NUCLEOTIDE SEQUENCE [LARGE SCALE GENOMIC DNA]</scope>
    <source>
        <strain evidence="1 2">MAHUQ-54</strain>
    </source>
</reference>
<comment type="caution">
    <text evidence="1">The sequence shown here is derived from an EMBL/GenBank/DDBJ whole genome shotgun (WGS) entry which is preliminary data.</text>
</comment>
<dbReference type="InterPro" id="IPR021727">
    <property type="entry name" value="DUF3299"/>
</dbReference>
<accession>A0AAW9QCA8</accession>
<evidence type="ECO:0000313" key="1">
    <source>
        <dbReference type="EMBL" id="MEF7612755.1"/>
    </source>
</evidence>
<proteinExistence type="predicted"/>
<dbReference type="PROSITE" id="PS51318">
    <property type="entry name" value="TAT"/>
    <property type="match status" value="1"/>
</dbReference>
<dbReference type="Gene3D" id="2.40.50.870">
    <property type="entry name" value="Protein of unknown function (DUF3299)"/>
    <property type="match status" value="1"/>
</dbReference>
<keyword evidence="2" id="KW-1185">Reference proteome</keyword>
<organism evidence="1 2">
    <name type="scientific">Aquincola agrisoli</name>
    <dbReference type="NCBI Taxonomy" id="3119538"/>
    <lineage>
        <taxon>Bacteria</taxon>
        <taxon>Pseudomonadati</taxon>
        <taxon>Pseudomonadota</taxon>
        <taxon>Betaproteobacteria</taxon>
        <taxon>Burkholderiales</taxon>
        <taxon>Sphaerotilaceae</taxon>
        <taxon>Aquincola</taxon>
    </lineage>
</organism>
<gene>
    <name evidence="1" type="ORF">V4F39_02455</name>
</gene>
<evidence type="ECO:0000313" key="2">
    <source>
        <dbReference type="Proteomes" id="UP001336250"/>
    </source>
</evidence>
<dbReference type="AlphaFoldDB" id="A0AAW9QCA8"/>
<name>A0AAW9QCA8_9BURK</name>
<sequence>MKIHRRQLLPPLAAGALVLAAAALWLAAPWREAEPQAAEAPPVPSVPGYRTITWADLLPPGWHPHEGLSAEDIGALRDDDPRAVELMQRMRWDEAPPHAAMDGLPVNLAGYVVPLQQAGRALKEFLLVPHFGACIHTPPPPANQIVHVTLAEPAANLHAMDAVWVRGPLQARRVDSVMGTSVYTLAAGSVEKIVQPWRWN</sequence>
<protein>
    <submittedName>
        <fullName evidence="1">DUF3299 domain-containing protein</fullName>
    </submittedName>
</protein>
<dbReference type="RefSeq" id="WP_332287649.1">
    <property type="nucleotide sequence ID" value="NZ_JAZIBG010000009.1"/>
</dbReference>
<dbReference type="EMBL" id="JAZIBG010000009">
    <property type="protein sequence ID" value="MEF7612755.1"/>
    <property type="molecule type" value="Genomic_DNA"/>
</dbReference>
<dbReference type="Pfam" id="PF11736">
    <property type="entry name" value="DUF3299"/>
    <property type="match status" value="1"/>
</dbReference>
<dbReference type="Proteomes" id="UP001336250">
    <property type="component" value="Unassembled WGS sequence"/>
</dbReference>
<dbReference type="InterPro" id="IPR006311">
    <property type="entry name" value="TAT_signal"/>
</dbReference>